<evidence type="ECO:0000313" key="4">
    <source>
        <dbReference type="Proteomes" id="UP000681526"/>
    </source>
</evidence>
<evidence type="ECO:0000256" key="1">
    <source>
        <dbReference type="SAM" id="MobiDB-lite"/>
    </source>
</evidence>
<dbReference type="RefSeq" id="WP_244860614.1">
    <property type="nucleotide sequence ID" value="NZ_CAJRAY010000077.1"/>
</dbReference>
<comment type="caution">
    <text evidence="3">The sequence shown here is derived from an EMBL/GenBank/DDBJ whole genome shotgun (WGS) entry which is preliminary data.</text>
</comment>
<dbReference type="Proteomes" id="UP000681526">
    <property type="component" value="Unassembled WGS sequence"/>
</dbReference>
<feature type="domain" description="GT-D fold-like" evidence="2">
    <location>
        <begin position="157"/>
        <end position="369"/>
    </location>
</feature>
<reference evidence="3 4" key="1">
    <citation type="submission" date="2021-04" db="EMBL/GenBank/DDBJ databases">
        <authorList>
            <person name="Rakotoarivonina H."/>
        </authorList>
    </citation>
    <scope>NUCLEOTIDE SEQUENCE [LARGE SCALE GENOMIC DNA]</scope>
    <source>
        <strain evidence="3 4">XE</strain>
    </source>
</reference>
<proteinExistence type="predicted"/>
<dbReference type="EMBL" id="CAJRAY010000077">
    <property type="protein sequence ID" value="CAG5090725.1"/>
    <property type="molecule type" value="Genomic_DNA"/>
</dbReference>
<dbReference type="InterPro" id="IPR055171">
    <property type="entry name" value="GT-D-like"/>
</dbReference>
<feature type="region of interest" description="Disordered" evidence="1">
    <location>
        <begin position="72"/>
        <end position="103"/>
    </location>
</feature>
<keyword evidence="4" id="KW-1185">Reference proteome</keyword>
<gene>
    <name evidence="3" type="primary">txxe 2950</name>
    <name evidence="3" type="ORF">TXXE_14555</name>
</gene>
<organism evidence="3 4">
    <name type="scientific">Thermobacillus xylanilyticus</name>
    <dbReference type="NCBI Taxonomy" id="76633"/>
    <lineage>
        <taxon>Bacteria</taxon>
        <taxon>Bacillati</taxon>
        <taxon>Bacillota</taxon>
        <taxon>Bacilli</taxon>
        <taxon>Bacillales</taxon>
        <taxon>Paenibacillaceae</taxon>
        <taxon>Thermobacillus</taxon>
    </lineage>
</organism>
<accession>A0ABM8V6L6</accession>
<evidence type="ECO:0000313" key="3">
    <source>
        <dbReference type="EMBL" id="CAG5090725.1"/>
    </source>
</evidence>
<feature type="compositionally biased region" description="Low complexity" evidence="1">
    <location>
        <begin position="72"/>
        <end position="89"/>
    </location>
</feature>
<dbReference type="NCBIfam" id="NF040628">
    <property type="entry name" value="GT-D_rel"/>
    <property type="match status" value="1"/>
</dbReference>
<dbReference type="Pfam" id="PF22882">
    <property type="entry name" value="GT-D-like"/>
    <property type="match status" value="1"/>
</dbReference>
<dbReference type="InterPro" id="IPR049785">
    <property type="entry name" value="GT-D-like_firm"/>
</dbReference>
<protein>
    <recommendedName>
        <fullName evidence="2">GT-D fold-like domain-containing protein</fullName>
    </recommendedName>
</protein>
<name>A0ABM8V6L6_THEXY</name>
<evidence type="ECO:0000259" key="2">
    <source>
        <dbReference type="Pfam" id="PF22882"/>
    </source>
</evidence>
<sequence>MNGVVLPEAPAVPEARPVRRVRGPRRKARGTGVVRVRRRKRTAGALRRRGAAAGAAVGRRKGGRRRYRIGGKRPAALQRRRLPAGTEGTEAGRERTEAGRSAASIEEALERGRYEGGELLLEQAVPAGFTLGDLTLQDVIAAGVDALRPRLLPLIDAAGVFHEFEAALAEGRPLSVVRLGDGELLALSHDRVYEAAVVRREAPFLAGAGMAVPDHAARDRLAAAVRQASIVGVPLSRRRHYGPLLGPALAGNGIDIRSLRLTESTINYSLYQTGLLARLMQGRRLLVIGNAAPGMAARLAAAGYAVTGVISPVRGFADIDRVIGEAAAARDSYDLALVAAGIPAVVIAAALAAEFGKAALDFGHLADHIAARPPGEI</sequence>